<protein>
    <submittedName>
        <fullName evidence="2">Uncharacterized protein</fullName>
    </submittedName>
</protein>
<feature type="transmembrane region" description="Helical" evidence="1">
    <location>
        <begin position="47"/>
        <end position="65"/>
    </location>
</feature>
<keyword evidence="1" id="KW-1133">Transmembrane helix</keyword>
<evidence type="ECO:0000256" key="1">
    <source>
        <dbReference type="SAM" id="Phobius"/>
    </source>
</evidence>
<accession>A0A5B7IZS2</accession>
<name>A0A5B7IZS2_PORTR</name>
<gene>
    <name evidence="2" type="ORF">E2C01_086064</name>
</gene>
<organism evidence="2 3">
    <name type="scientific">Portunus trituberculatus</name>
    <name type="common">Swimming crab</name>
    <name type="synonym">Neptunus trituberculatus</name>
    <dbReference type="NCBI Taxonomy" id="210409"/>
    <lineage>
        <taxon>Eukaryota</taxon>
        <taxon>Metazoa</taxon>
        <taxon>Ecdysozoa</taxon>
        <taxon>Arthropoda</taxon>
        <taxon>Crustacea</taxon>
        <taxon>Multicrustacea</taxon>
        <taxon>Malacostraca</taxon>
        <taxon>Eumalacostraca</taxon>
        <taxon>Eucarida</taxon>
        <taxon>Decapoda</taxon>
        <taxon>Pleocyemata</taxon>
        <taxon>Brachyura</taxon>
        <taxon>Eubrachyura</taxon>
        <taxon>Portunoidea</taxon>
        <taxon>Portunidae</taxon>
        <taxon>Portuninae</taxon>
        <taxon>Portunus</taxon>
    </lineage>
</organism>
<evidence type="ECO:0000313" key="2">
    <source>
        <dbReference type="EMBL" id="MPC91051.1"/>
    </source>
</evidence>
<dbReference type="AlphaFoldDB" id="A0A5B7IZS2"/>
<dbReference type="Proteomes" id="UP000324222">
    <property type="component" value="Unassembled WGS sequence"/>
</dbReference>
<keyword evidence="3" id="KW-1185">Reference proteome</keyword>
<keyword evidence="1" id="KW-0472">Membrane</keyword>
<keyword evidence="1" id="KW-0812">Transmembrane</keyword>
<evidence type="ECO:0000313" key="3">
    <source>
        <dbReference type="Proteomes" id="UP000324222"/>
    </source>
</evidence>
<proteinExistence type="predicted"/>
<dbReference type="OrthoDB" id="6373973at2759"/>
<sequence length="82" mass="9064">MTSIVQDEVESFDFVCTCIFHLQHVLHVNYCQTDGGEVVLGLQHLQATFYILILGLAAASSTFILEQVAGRRFSSSAERLGM</sequence>
<dbReference type="EMBL" id="VSRR010086402">
    <property type="protein sequence ID" value="MPC91051.1"/>
    <property type="molecule type" value="Genomic_DNA"/>
</dbReference>
<comment type="caution">
    <text evidence="2">The sequence shown here is derived from an EMBL/GenBank/DDBJ whole genome shotgun (WGS) entry which is preliminary data.</text>
</comment>
<reference evidence="2 3" key="1">
    <citation type="submission" date="2019-05" db="EMBL/GenBank/DDBJ databases">
        <title>Another draft genome of Portunus trituberculatus and its Hox gene families provides insights of decapod evolution.</title>
        <authorList>
            <person name="Jeong J.-H."/>
            <person name="Song I."/>
            <person name="Kim S."/>
            <person name="Choi T."/>
            <person name="Kim D."/>
            <person name="Ryu S."/>
            <person name="Kim W."/>
        </authorList>
    </citation>
    <scope>NUCLEOTIDE SEQUENCE [LARGE SCALE GENOMIC DNA]</scope>
    <source>
        <tissue evidence="2">Muscle</tissue>
    </source>
</reference>